<reference evidence="1 2" key="1">
    <citation type="submission" date="2021-07" db="EMBL/GenBank/DDBJ databases">
        <title>Flavobacterium sp. nov. isolated from sediment on the Taihu Lake.</title>
        <authorList>
            <person name="Qu J.-H."/>
        </authorList>
    </citation>
    <scope>NUCLEOTIDE SEQUENCE [LARGE SCALE GENOMIC DNA]</scope>
    <source>
        <strain evidence="1 2">NAS39</strain>
    </source>
</reference>
<protein>
    <submittedName>
        <fullName evidence="1">Uncharacterized protein</fullName>
    </submittedName>
</protein>
<keyword evidence="2" id="KW-1185">Reference proteome</keyword>
<sequence>MITRQIHFKNFELARPLIAGIKTKYRVDSHLTMSAEKGLVLTFEIDRSNLEEHLSLIESFGLETY</sequence>
<evidence type="ECO:0000313" key="1">
    <source>
        <dbReference type="EMBL" id="MBW4362791.1"/>
    </source>
</evidence>
<accession>A0ABS6Y2M7</accession>
<proteinExistence type="predicted"/>
<dbReference type="RefSeq" id="WP_219319258.1">
    <property type="nucleotide sequence ID" value="NZ_JAHWYN010000042.1"/>
</dbReference>
<dbReference type="EMBL" id="JAHWYN010000042">
    <property type="protein sequence ID" value="MBW4362791.1"/>
    <property type="molecule type" value="Genomic_DNA"/>
</dbReference>
<gene>
    <name evidence="1" type="ORF">KZH69_20105</name>
</gene>
<comment type="caution">
    <text evidence="1">The sequence shown here is derived from an EMBL/GenBank/DDBJ whole genome shotgun (WGS) entry which is preliminary data.</text>
</comment>
<organism evidence="1 2">
    <name type="scientific">Flavobacterium taihuense</name>
    <dbReference type="NCBI Taxonomy" id="2857508"/>
    <lineage>
        <taxon>Bacteria</taxon>
        <taxon>Pseudomonadati</taxon>
        <taxon>Bacteroidota</taxon>
        <taxon>Flavobacteriia</taxon>
        <taxon>Flavobacteriales</taxon>
        <taxon>Flavobacteriaceae</taxon>
        <taxon>Flavobacterium</taxon>
    </lineage>
</organism>
<name>A0ABS6Y2M7_9FLAO</name>
<dbReference type="Proteomes" id="UP000812031">
    <property type="component" value="Unassembled WGS sequence"/>
</dbReference>
<evidence type="ECO:0000313" key="2">
    <source>
        <dbReference type="Proteomes" id="UP000812031"/>
    </source>
</evidence>